<dbReference type="Proteomes" id="UP000291591">
    <property type="component" value="Unassembled WGS sequence"/>
</dbReference>
<feature type="region of interest" description="Disordered" evidence="1">
    <location>
        <begin position="115"/>
        <end position="176"/>
    </location>
</feature>
<name>A0A4Q7UZU3_PSEST</name>
<organism evidence="2 3">
    <name type="scientific">Pseudonocardia sediminis</name>
    <dbReference type="NCBI Taxonomy" id="1397368"/>
    <lineage>
        <taxon>Bacteria</taxon>
        <taxon>Bacillati</taxon>
        <taxon>Actinomycetota</taxon>
        <taxon>Actinomycetes</taxon>
        <taxon>Pseudonocardiales</taxon>
        <taxon>Pseudonocardiaceae</taxon>
        <taxon>Pseudonocardia</taxon>
    </lineage>
</organism>
<evidence type="ECO:0000313" key="3">
    <source>
        <dbReference type="Proteomes" id="UP000291591"/>
    </source>
</evidence>
<dbReference type="EMBL" id="SHKL01000001">
    <property type="protein sequence ID" value="RZT87526.1"/>
    <property type="molecule type" value="Genomic_DNA"/>
</dbReference>
<dbReference type="AlphaFoldDB" id="A0A4Q7UZU3"/>
<proteinExistence type="predicted"/>
<keyword evidence="3" id="KW-1185">Reference proteome</keyword>
<protein>
    <submittedName>
        <fullName evidence="2">Uncharacterized protein</fullName>
    </submittedName>
</protein>
<dbReference type="OrthoDB" id="5058140at2"/>
<reference evidence="2 3" key="1">
    <citation type="submission" date="2019-02" db="EMBL/GenBank/DDBJ databases">
        <title>Sequencing the genomes of 1000 actinobacteria strains.</title>
        <authorList>
            <person name="Klenk H.-P."/>
        </authorList>
    </citation>
    <scope>NUCLEOTIDE SEQUENCE [LARGE SCALE GENOMIC DNA]</scope>
    <source>
        <strain evidence="2 3">DSM 45779</strain>
    </source>
</reference>
<evidence type="ECO:0000313" key="2">
    <source>
        <dbReference type="EMBL" id="RZT87526.1"/>
    </source>
</evidence>
<sequence>MPALLPRLDGDAVMTDARFPDRWLTNRQILGLPADAFRLFVIANAWAVSNRTDGRIDLTDLSMMPDPAHDSDRSLLVETGLWEADTRGYVIAGFANVQTTAAQLAAAEQKLAADRLRKAKSKPTRSDVPPEAPSEFRATVKDRQGPARTGRTTGTTTDDEFVDFPDPRYPADNYET</sequence>
<comment type="caution">
    <text evidence="2">The sequence shown here is derived from an EMBL/GenBank/DDBJ whole genome shotgun (WGS) entry which is preliminary data.</text>
</comment>
<accession>A0A4Q7UZU3</accession>
<evidence type="ECO:0000256" key="1">
    <source>
        <dbReference type="SAM" id="MobiDB-lite"/>
    </source>
</evidence>
<gene>
    <name evidence="2" type="ORF">EV383_4451</name>
</gene>
<dbReference type="RefSeq" id="WP_130291669.1">
    <property type="nucleotide sequence ID" value="NZ_SHKL01000001.1"/>
</dbReference>